<name>A0A9E2BIT8_PSYF1</name>
<dbReference type="EMBL" id="QLTW01000156">
    <property type="protein sequence ID" value="MBT9145732.1"/>
    <property type="molecule type" value="Genomic_DNA"/>
</dbReference>
<accession>A0A9E2BIT8</accession>
<gene>
    <name evidence="1" type="ORF">DDT42_01608</name>
</gene>
<organism evidence="1 2">
    <name type="scientific">Psychracetigena formicireducens</name>
    <dbReference type="NCBI Taxonomy" id="2986056"/>
    <lineage>
        <taxon>Bacteria</taxon>
        <taxon>Bacillati</taxon>
        <taxon>Candidatus Lithacetigenota</taxon>
        <taxon>Candidatus Psychracetigena</taxon>
    </lineage>
</organism>
<protein>
    <submittedName>
        <fullName evidence="1">Uncharacterized protein</fullName>
    </submittedName>
</protein>
<comment type="caution">
    <text evidence="1">The sequence shown here is derived from an EMBL/GenBank/DDBJ whole genome shotgun (WGS) entry which is preliminary data.</text>
</comment>
<sequence length="117" mass="11520">MYAFLSVIFFNSGRSVFLNSALTNSSAVSNFLALTANDSSSLGITLSGVTRSGSGSIGRIAGSGTTSLLGSTAGSTGIPCSASNSFPNSIISLDVFSIAALPSGVSAILSNSKSSAL</sequence>
<evidence type="ECO:0000313" key="2">
    <source>
        <dbReference type="Proteomes" id="UP000811545"/>
    </source>
</evidence>
<dbReference type="AlphaFoldDB" id="A0A9E2BIT8"/>
<evidence type="ECO:0000313" key="1">
    <source>
        <dbReference type="EMBL" id="MBT9145732.1"/>
    </source>
</evidence>
<dbReference type="Proteomes" id="UP000811545">
    <property type="component" value="Unassembled WGS sequence"/>
</dbReference>
<proteinExistence type="predicted"/>
<reference evidence="1 2" key="1">
    <citation type="journal article" date="2021" name="bioRxiv">
        <title>Unique metabolic strategies in Hadean analogues reveal hints for primordial physiology.</title>
        <authorList>
            <person name="Nobu M.K."/>
            <person name="Nakai R."/>
            <person name="Tamazawa S."/>
            <person name="Mori H."/>
            <person name="Toyoda A."/>
            <person name="Ijiri A."/>
            <person name="Suzuki S."/>
            <person name="Kurokawa K."/>
            <person name="Kamagata Y."/>
            <person name="Tamaki H."/>
        </authorList>
    </citation>
    <scope>NUCLEOTIDE SEQUENCE [LARGE SCALE GENOMIC DNA]</scope>
    <source>
        <strain evidence="1">BS525</strain>
    </source>
</reference>